<keyword evidence="2" id="KW-1185">Reference proteome</keyword>
<dbReference type="Proteomes" id="UP000267142">
    <property type="component" value="Segment"/>
</dbReference>
<dbReference type="EMBL" id="MH825698">
    <property type="protein sequence ID" value="AYD86150.1"/>
    <property type="molecule type" value="Genomic_DNA"/>
</dbReference>
<evidence type="ECO:0000313" key="1">
    <source>
        <dbReference type="EMBL" id="AYD86150.1"/>
    </source>
</evidence>
<sequence>MSDQEWNDAMVAVHEMLDMPIPAYLEPHKENS</sequence>
<dbReference type="GeneID" id="55611817"/>
<organism evidence="1 2">
    <name type="scientific">Microbacterium phage Burro</name>
    <dbReference type="NCBI Taxonomy" id="2315703"/>
    <lineage>
        <taxon>Viruses</taxon>
        <taxon>Duplodnaviria</taxon>
        <taxon>Heunggongvirae</taxon>
        <taxon>Uroviricota</taxon>
        <taxon>Caudoviricetes</taxon>
        <taxon>Burrovirus</taxon>
        <taxon>Burrovirus burro</taxon>
    </lineage>
</organism>
<dbReference type="RefSeq" id="YP_009841626.1">
    <property type="nucleotide sequence ID" value="NC_048733.1"/>
</dbReference>
<reference evidence="1 2" key="1">
    <citation type="submission" date="2018-08" db="EMBL/GenBank/DDBJ databases">
        <authorList>
            <person name="Solberg C.E."/>
            <person name="Bonilla J.A."/>
            <person name="Klyczek K."/>
            <person name="Garlena R.A."/>
            <person name="Russell D.A."/>
            <person name="Pope W.H."/>
            <person name="Jacobs-Sera D."/>
            <person name="Hatfull G.F."/>
        </authorList>
    </citation>
    <scope>NUCLEOTIDE SEQUENCE [LARGE SCALE GENOMIC DNA]</scope>
</reference>
<dbReference type="KEGG" id="vg:55611817"/>
<protein>
    <submittedName>
        <fullName evidence="1">Uncharacterized protein</fullName>
    </submittedName>
</protein>
<proteinExistence type="predicted"/>
<evidence type="ECO:0000313" key="2">
    <source>
        <dbReference type="Proteomes" id="UP000267142"/>
    </source>
</evidence>
<accession>A0A386KLB1</accession>
<name>A0A386KLB1_9CAUD</name>
<gene>
    <name evidence="1" type="primary">7</name>
    <name evidence="1" type="ORF">SEA_BURRO_7</name>
</gene>